<feature type="transmembrane region" description="Helical" evidence="11">
    <location>
        <begin position="33"/>
        <end position="52"/>
    </location>
</feature>
<dbReference type="InterPro" id="IPR048254">
    <property type="entry name" value="CDP_ALCOHOL_P_TRANSF_CS"/>
</dbReference>
<feature type="transmembrane region" description="Helical" evidence="11">
    <location>
        <begin position="154"/>
        <end position="171"/>
    </location>
</feature>
<keyword evidence="4" id="KW-0808">Transferase</keyword>
<accession>A0A6J6PKP6</accession>
<dbReference type="PANTHER" id="PTHR14269:SF52">
    <property type="entry name" value="PHOSPHATIDYLGLYCEROPHOSPHATE SYNTHASE-RELATED"/>
    <property type="match status" value="1"/>
</dbReference>
<dbReference type="GO" id="GO:0016020">
    <property type="term" value="C:membrane"/>
    <property type="evidence" value="ECO:0007669"/>
    <property type="project" value="UniProtKB-SubCell"/>
</dbReference>
<evidence type="ECO:0000256" key="2">
    <source>
        <dbReference type="ARBA" id="ARBA00010441"/>
    </source>
</evidence>
<dbReference type="Pfam" id="PF01066">
    <property type="entry name" value="CDP-OH_P_transf"/>
    <property type="match status" value="1"/>
</dbReference>
<dbReference type="GO" id="GO:0008444">
    <property type="term" value="F:CDP-diacylglycerol-glycerol-3-phosphate 3-phosphatidyltransferase activity"/>
    <property type="evidence" value="ECO:0007669"/>
    <property type="project" value="InterPro"/>
</dbReference>
<sequence length="177" mass="19532">MKHPNLPNSLTIARLVAVPFCCYALFKNGGDDSLWRIIAWIGFFLTGLTDFFDGRLARSRKQITSFGTFLDPVADKIAIGAAMVGLSMQGKLWWWVTILILAREISVTILRLTVIRGGVIPASKGGKLKAAFQGFGVGFYILPLPTWLSIPRDAFMAVAIILTISTGYDYFKKVLSK</sequence>
<feature type="transmembrane region" description="Helical" evidence="11">
    <location>
        <begin position="130"/>
        <end position="148"/>
    </location>
</feature>
<evidence type="ECO:0000256" key="5">
    <source>
        <dbReference type="ARBA" id="ARBA00022692"/>
    </source>
</evidence>
<keyword evidence="8 11" id="KW-0472">Membrane</keyword>
<comment type="similarity">
    <text evidence="2">Belongs to the CDP-alcohol phosphatidyltransferase class-I family.</text>
</comment>
<name>A0A6J6PKP6_9ZZZZ</name>
<dbReference type="AlphaFoldDB" id="A0A6J6PKP6"/>
<dbReference type="PROSITE" id="PS00379">
    <property type="entry name" value="CDP_ALCOHOL_P_TRANSF"/>
    <property type="match status" value="1"/>
</dbReference>
<keyword evidence="5 11" id="KW-0812">Transmembrane</keyword>
<keyword evidence="9" id="KW-0594">Phospholipid biosynthesis</keyword>
<protein>
    <submittedName>
        <fullName evidence="12">Unannotated protein</fullName>
    </submittedName>
</protein>
<evidence type="ECO:0000313" key="12">
    <source>
        <dbReference type="EMBL" id="CAB4700090.1"/>
    </source>
</evidence>
<dbReference type="InterPro" id="IPR043130">
    <property type="entry name" value="CDP-OH_PTrfase_TM_dom"/>
</dbReference>
<dbReference type="NCBIfam" id="TIGR00560">
    <property type="entry name" value="pgsA"/>
    <property type="match status" value="1"/>
</dbReference>
<keyword evidence="3" id="KW-0444">Lipid biosynthesis</keyword>
<dbReference type="EMBL" id="CAEZXV010000040">
    <property type="protein sequence ID" value="CAB4700090.1"/>
    <property type="molecule type" value="Genomic_DNA"/>
</dbReference>
<evidence type="ECO:0000256" key="7">
    <source>
        <dbReference type="ARBA" id="ARBA00023098"/>
    </source>
</evidence>
<feature type="transmembrane region" description="Helical" evidence="11">
    <location>
        <begin position="92"/>
        <end position="110"/>
    </location>
</feature>
<comment type="subcellular location">
    <subcellularLocation>
        <location evidence="1">Membrane</location>
        <topology evidence="1">Multi-pass membrane protein</topology>
    </subcellularLocation>
</comment>
<dbReference type="GO" id="GO:0046474">
    <property type="term" value="P:glycerophospholipid biosynthetic process"/>
    <property type="evidence" value="ECO:0007669"/>
    <property type="project" value="TreeGrafter"/>
</dbReference>
<dbReference type="PIRSF" id="PIRSF000847">
    <property type="entry name" value="Phos_ph_gly_syn"/>
    <property type="match status" value="1"/>
</dbReference>
<dbReference type="InterPro" id="IPR050324">
    <property type="entry name" value="CDP-alcohol_PTase-I"/>
</dbReference>
<feature type="transmembrane region" description="Helical" evidence="11">
    <location>
        <begin position="6"/>
        <end position="26"/>
    </location>
</feature>
<evidence type="ECO:0000256" key="1">
    <source>
        <dbReference type="ARBA" id="ARBA00004141"/>
    </source>
</evidence>
<keyword evidence="6 11" id="KW-1133">Transmembrane helix</keyword>
<organism evidence="12">
    <name type="scientific">freshwater metagenome</name>
    <dbReference type="NCBI Taxonomy" id="449393"/>
    <lineage>
        <taxon>unclassified sequences</taxon>
        <taxon>metagenomes</taxon>
        <taxon>ecological metagenomes</taxon>
    </lineage>
</organism>
<keyword evidence="7" id="KW-0443">Lipid metabolism</keyword>
<evidence type="ECO:0000256" key="3">
    <source>
        <dbReference type="ARBA" id="ARBA00022516"/>
    </source>
</evidence>
<dbReference type="PANTHER" id="PTHR14269">
    <property type="entry name" value="CDP-DIACYLGLYCEROL--GLYCEROL-3-PHOSPHATE 3-PHOSPHATIDYLTRANSFERASE-RELATED"/>
    <property type="match status" value="1"/>
</dbReference>
<evidence type="ECO:0000256" key="11">
    <source>
        <dbReference type="SAM" id="Phobius"/>
    </source>
</evidence>
<dbReference type="InterPro" id="IPR000462">
    <property type="entry name" value="CDP-OH_P_trans"/>
</dbReference>
<keyword evidence="10" id="KW-1208">Phospholipid metabolism</keyword>
<evidence type="ECO:0000256" key="4">
    <source>
        <dbReference type="ARBA" id="ARBA00022679"/>
    </source>
</evidence>
<gene>
    <name evidence="12" type="ORF">UFOPK2598_00549</name>
</gene>
<evidence type="ECO:0000256" key="8">
    <source>
        <dbReference type="ARBA" id="ARBA00023136"/>
    </source>
</evidence>
<evidence type="ECO:0000256" key="6">
    <source>
        <dbReference type="ARBA" id="ARBA00022989"/>
    </source>
</evidence>
<evidence type="ECO:0000256" key="9">
    <source>
        <dbReference type="ARBA" id="ARBA00023209"/>
    </source>
</evidence>
<evidence type="ECO:0000256" key="10">
    <source>
        <dbReference type="ARBA" id="ARBA00023264"/>
    </source>
</evidence>
<proteinExistence type="inferred from homology"/>
<dbReference type="Gene3D" id="1.20.120.1760">
    <property type="match status" value="1"/>
</dbReference>
<dbReference type="InterPro" id="IPR004570">
    <property type="entry name" value="Phosphatidylglycerol_P_synth"/>
</dbReference>
<reference evidence="12" key="1">
    <citation type="submission" date="2020-05" db="EMBL/GenBank/DDBJ databases">
        <authorList>
            <person name="Chiriac C."/>
            <person name="Salcher M."/>
            <person name="Ghai R."/>
            <person name="Kavagutti S V."/>
        </authorList>
    </citation>
    <scope>NUCLEOTIDE SEQUENCE</scope>
</reference>